<reference evidence="8 9" key="1">
    <citation type="journal article" date="2021" name="Hortic Res">
        <title>The domestication of Cucurbita argyrosperma as revealed by the genome of its wild relative.</title>
        <authorList>
            <person name="Barrera-Redondo J."/>
            <person name="Sanchez-de la Vega G."/>
            <person name="Aguirre-Liguori J.A."/>
            <person name="Castellanos-Morales G."/>
            <person name="Gutierrez-Guerrero Y.T."/>
            <person name="Aguirre-Dugua X."/>
            <person name="Aguirre-Planter E."/>
            <person name="Tenaillon M.I."/>
            <person name="Lira-Saade R."/>
            <person name="Eguiarte L.E."/>
        </authorList>
    </citation>
    <scope>NUCLEOTIDE SEQUENCE [LARGE SCALE GENOMIC DNA]</scope>
    <source>
        <strain evidence="8">JBR-2021</strain>
    </source>
</reference>
<feature type="compositionally biased region" description="Basic and acidic residues" evidence="6">
    <location>
        <begin position="1026"/>
        <end position="1067"/>
    </location>
</feature>
<keyword evidence="9" id="KW-1185">Reference proteome</keyword>
<evidence type="ECO:0000259" key="7">
    <source>
        <dbReference type="SMART" id="SM00249"/>
    </source>
</evidence>
<comment type="caution">
    <text evidence="8">The sequence shown here is derived from an EMBL/GenBank/DDBJ whole genome shotgun (WGS) entry which is preliminary data.</text>
</comment>
<name>A0AAV6P9J2_9ROSI</name>
<dbReference type="PANTHER" id="PTHR46235">
    <property type="entry name" value="PHD FINGER-CONTAINING PROTEIN DDB_G0268158"/>
    <property type="match status" value="1"/>
</dbReference>
<dbReference type="Proteomes" id="UP000685013">
    <property type="component" value="Chromosome 1"/>
</dbReference>
<dbReference type="GO" id="GO:0005634">
    <property type="term" value="C:nucleus"/>
    <property type="evidence" value="ECO:0007669"/>
    <property type="project" value="UniProtKB-SubCell"/>
</dbReference>
<feature type="domain" description="Zinc finger PHD-type" evidence="7">
    <location>
        <begin position="382"/>
        <end position="448"/>
    </location>
</feature>
<dbReference type="PANTHER" id="PTHR46235:SF3">
    <property type="entry name" value="PHD FINGER-CONTAINING PROTEIN DDB_G0268158"/>
    <property type="match status" value="1"/>
</dbReference>
<gene>
    <name evidence="8" type="primary">EDM2</name>
    <name evidence="8" type="ORF">SDJN03_01117</name>
</gene>
<dbReference type="GO" id="GO:0008270">
    <property type="term" value="F:zinc ion binding"/>
    <property type="evidence" value="ECO:0007669"/>
    <property type="project" value="UniProtKB-KW"/>
</dbReference>
<dbReference type="SMART" id="SM00249">
    <property type="entry name" value="PHD"/>
    <property type="match status" value="3"/>
</dbReference>
<dbReference type="CDD" id="cd15565">
    <property type="entry name" value="PHD2_NSD"/>
    <property type="match status" value="1"/>
</dbReference>
<dbReference type="CDD" id="cd15566">
    <property type="entry name" value="PHD3_NSD"/>
    <property type="match status" value="1"/>
</dbReference>
<feature type="region of interest" description="Disordered" evidence="6">
    <location>
        <begin position="922"/>
        <end position="998"/>
    </location>
</feature>
<comment type="subcellular location">
    <subcellularLocation>
        <location evidence="1">Nucleus</location>
    </subcellularLocation>
</comment>
<evidence type="ECO:0000256" key="1">
    <source>
        <dbReference type="ARBA" id="ARBA00004123"/>
    </source>
</evidence>
<feature type="compositionally biased region" description="Polar residues" evidence="6">
    <location>
        <begin position="1367"/>
        <end position="1379"/>
    </location>
</feature>
<keyword evidence="5" id="KW-0539">Nucleus</keyword>
<accession>A0AAV6P9J2</accession>
<feature type="region of interest" description="Disordered" evidence="6">
    <location>
        <begin position="576"/>
        <end position="619"/>
    </location>
</feature>
<dbReference type="Pfam" id="PF26055">
    <property type="entry name" value="Mtase_EDM2"/>
    <property type="match status" value="1"/>
</dbReference>
<dbReference type="InterPro" id="IPR022702">
    <property type="entry name" value="Cytosine_MeTrfase1_RFD"/>
</dbReference>
<feature type="compositionally biased region" description="Basic and acidic residues" evidence="6">
    <location>
        <begin position="502"/>
        <end position="511"/>
    </location>
</feature>
<evidence type="ECO:0000256" key="6">
    <source>
        <dbReference type="SAM" id="MobiDB-lite"/>
    </source>
</evidence>
<feature type="compositionally biased region" description="Basic and acidic residues" evidence="6">
    <location>
        <begin position="520"/>
        <end position="538"/>
    </location>
</feature>
<feature type="compositionally biased region" description="Basic and acidic residues" evidence="6">
    <location>
        <begin position="588"/>
        <end position="608"/>
    </location>
</feature>
<dbReference type="InterPro" id="IPR055198">
    <property type="entry name" value="NSD_PHD"/>
</dbReference>
<dbReference type="InterPro" id="IPR058939">
    <property type="entry name" value="Mtase_EDM2"/>
</dbReference>
<evidence type="ECO:0000256" key="5">
    <source>
        <dbReference type="ARBA" id="ARBA00023242"/>
    </source>
</evidence>
<feature type="compositionally biased region" description="Polar residues" evidence="6">
    <location>
        <begin position="554"/>
        <end position="564"/>
    </location>
</feature>
<feature type="compositionally biased region" description="Basic and acidic residues" evidence="6">
    <location>
        <begin position="922"/>
        <end position="969"/>
    </location>
</feature>
<evidence type="ECO:0000256" key="2">
    <source>
        <dbReference type="ARBA" id="ARBA00022723"/>
    </source>
</evidence>
<evidence type="ECO:0000313" key="8">
    <source>
        <dbReference type="EMBL" id="KAG6607775.1"/>
    </source>
</evidence>
<keyword evidence="4" id="KW-0862">Zinc</keyword>
<dbReference type="Pfam" id="PF12047">
    <property type="entry name" value="DNMT1-RFD"/>
    <property type="match status" value="1"/>
</dbReference>
<keyword evidence="2" id="KW-0479">Metal-binding</keyword>
<feature type="region of interest" description="Disordered" evidence="6">
    <location>
        <begin position="502"/>
        <end position="538"/>
    </location>
</feature>
<feature type="domain" description="Zinc finger PHD-type" evidence="7">
    <location>
        <begin position="315"/>
        <end position="381"/>
    </location>
</feature>
<feature type="region of interest" description="Disordered" evidence="6">
    <location>
        <begin position="1337"/>
        <end position="1379"/>
    </location>
</feature>
<keyword evidence="3" id="KW-0863">Zinc-finger</keyword>
<organism evidence="8 9">
    <name type="scientific">Cucurbita argyrosperma subsp. sororia</name>
    <dbReference type="NCBI Taxonomy" id="37648"/>
    <lineage>
        <taxon>Eukaryota</taxon>
        <taxon>Viridiplantae</taxon>
        <taxon>Streptophyta</taxon>
        <taxon>Embryophyta</taxon>
        <taxon>Tracheophyta</taxon>
        <taxon>Spermatophyta</taxon>
        <taxon>Magnoliopsida</taxon>
        <taxon>eudicotyledons</taxon>
        <taxon>Gunneridae</taxon>
        <taxon>Pentapetalae</taxon>
        <taxon>rosids</taxon>
        <taxon>fabids</taxon>
        <taxon>Cucurbitales</taxon>
        <taxon>Cucurbitaceae</taxon>
        <taxon>Cucurbiteae</taxon>
        <taxon>Cucurbita</taxon>
    </lineage>
</organism>
<protein>
    <submittedName>
        <fullName evidence="8">Protein ENHANCED DOWNY MILDEW 2</fullName>
    </submittedName>
</protein>
<dbReference type="EMBL" id="JAGKQH010000001">
    <property type="protein sequence ID" value="KAG6607775.1"/>
    <property type="molecule type" value="Genomic_DNA"/>
</dbReference>
<dbReference type="InterPro" id="IPR001965">
    <property type="entry name" value="Znf_PHD"/>
</dbReference>
<feature type="compositionally biased region" description="Basic and acidic residues" evidence="6">
    <location>
        <begin position="984"/>
        <end position="998"/>
    </location>
</feature>
<feature type="non-terminal residue" evidence="8">
    <location>
        <position position="1"/>
    </location>
</feature>
<evidence type="ECO:0000313" key="9">
    <source>
        <dbReference type="Proteomes" id="UP000685013"/>
    </source>
</evidence>
<sequence>MPFSSSPPVPSPTVYCVDCVSAKDHTGLEQNIVMASSEDEAEALPLCVSNYHFVDHKEEPVSFSILPIMWDEVDRLDGGQEPVFLHGTADDGLQKVYKQVTAWRFDICGANPEISVLSKENVWIKLQKPRKSFEDTIRTILITVQCLHVLKKDPDTPSKSLWDQLAKIFSLYEVRPSQNDLVDHMSLISETVERDDQLAKSQFLLAFLEEKPIKKRSCHEDVQCTARPSFIVDDLDDEDMVDDAIEEESDDDVFDSVCAFCDNGGNLLCCDGRCMRSFHATEENDDECLSLGLSKEEVDAIENYFCKNCEYKQHQCYACGNLGSSDKASGAEVFQCVNATCGHFYHPKCVSKLLHRENKIAAEELERKIASGESFSCPVHKCSVCELGENKKVHELQFAVCRRCPKSYHRKCLPRKITFEDSDDDETTTRAWEGLLPNRILIYCLDHDIDEDIGTPDRDHIKFPGLEKSKIPIQQKKIPTVDTRKGKTIDFRGIRERVVSKKENMSDDHFQGKSAAKVSKSFERSSSEGKVLSKEAEKSLLGSESRKVKLGNVSRKSLNQNTESVRMDIDKTIKGKKSSVVKAAASTKRSDQNKASKEDNSELGKSDASKPLTKKLNSGMVQLDADTERRLMDLMKNVASSITLEDVVQKHKVPSTHAYSLKNVVDKTIKMGKLEGSVEAVRAALRKLEEGCSIEEAEAVCEPEVLYHIFKWKNKLRVYLAPFLYGMRYSSFGRHFTKVEKLQEIVDRLHWYIQKGDTIVDFCCGANDFSILMKKKLDETGKPCSYRNFDFIPPKNVFNFERRDWMTVQPKELPKGSQLIMGLNPPFGVKAALANKFVDKALEFKPKLVILIVPPETERLDKKKTPYDLVWEDNEFLSGKSFYLPGSVNAKDKQMDQWNVRPPVLYLWSRRDWADKHKAIAQEHDHLRPRKQEESEKEKTSDTSRVRQPEESEKGKSSDLSRLRQKEDSGMGLGSETSRPNQSESEKGRSSKTSDDHIHLNDTFLLESVMPADEPEDSKSGSVSCDVHKNGKRQRFEEIPRRGDGETSEESRRDGKRPSPNVSDRRSSLAGLLSSSEVGGIGHQQSGSTKPGFDANFQAANDAAARTSIINDVARYAAVGGIGHQQSGSTMPGQNANFQAANEAARTSTTNDIARYAAVGGIGHQQLGSTMPGQNANFRAAYDAARTSSTDAIARKYNQEPHPIGTSGWSNNASLSSEIGSRQFEDRIIDQMGRHADGLNYAPYTTGHNAYMRDLEIRSQLRRYGHMDTDNLRSNYQAGPESGYNNRIGSFPPTYGHLGTPSEPSHWMNTSATQRYMPRLDELNHTRLAGMGAGHQMNGSGTIDPRSHLPPGFRGAPQGFASGPQYPYSNQNSAGWLNE</sequence>
<feature type="domain" description="Zinc finger PHD-type" evidence="7">
    <location>
        <begin position="257"/>
        <end position="310"/>
    </location>
</feature>
<feature type="region of interest" description="Disordered" evidence="6">
    <location>
        <begin position="1012"/>
        <end position="1094"/>
    </location>
</feature>
<evidence type="ECO:0000256" key="4">
    <source>
        <dbReference type="ARBA" id="ARBA00022833"/>
    </source>
</evidence>
<proteinExistence type="predicted"/>
<feature type="region of interest" description="Disordered" evidence="6">
    <location>
        <begin position="552"/>
        <end position="571"/>
    </location>
</feature>
<dbReference type="Pfam" id="PF22908">
    <property type="entry name" value="PHD_NSD"/>
    <property type="match status" value="1"/>
</dbReference>
<evidence type="ECO:0000256" key="3">
    <source>
        <dbReference type="ARBA" id="ARBA00022771"/>
    </source>
</evidence>